<evidence type="ECO:0000313" key="2">
    <source>
        <dbReference type="Proteomes" id="UP000481861"/>
    </source>
</evidence>
<organism evidence="1 2">
    <name type="scientific">Massariosphaeria phaeospora</name>
    <dbReference type="NCBI Taxonomy" id="100035"/>
    <lineage>
        <taxon>Eukaryota</taxon>
        <taxon>Fungi</taxon>
        <taxon>Dikarya</taxon>
        <taxon>Ascomycota</taxon>
        <taxon>Pezizomycotina</taxon>
        <taxon>Dothideomycetes</taxon>
        <taxon>Pleosporomycetidae</taxon>
        <taxon>Pleosporales</taxon>
        <taxon>Pleosporales incertae sedis</taxon>
        <taxon>Massariosphaeria</taxon>
    </lineage>
</organism>
<evidence type="ECO:0000313" key="1">
    <source>
        <dbReference type="EMBL" id="KAF2870208.1"/>
    </source>
</evidence>
<gene>
    <name evidence="1" type="ORF">BDV95DRAFT_575293</name>
</gene>
<dbReference type="OrthoDB" id="978at2759"/>
<sequence>METEIVLHIISHSDRLDEILVVVQEMGFGFRDLDDQCGNLTFAERKFRSKEAEYGFNVKTLTQNAYKTQVWVAQKT</sequence>
<dbReference type="EMBL" id="JAADJZ010000014">
    <property type="protein sequence ID" value="KAF2870208.1"/>
    <property type="molecule type" value="Genomic_DNA"/>
</dbReference>
<comment type="caution">
    <text evidence="1">The sequence shown here is derived from an EMBL/GenBank/DDBJ whole genome shotgun (WGS) entry which is preliminary data.</text>
</comment>
<keyword evidence="2" id="KW-1185">Reference proteome</keyword>
<accession>A0A7C8I3V4</accession>
<dbReference type="Proteomes" id="UP000481861">
    <property type="component" value="Unassembled WGS sequence"/>
</dbReference>
<proteinExistence type="predicted"/>
<protein>
    <submittedName>
        <fullName evidence="1">Uncharacterized protein</fullName>
    </submittedName>
</protein>
<dbReference type="AlphaFoldDB" id="A0A7C8I3V4"/>
<reference evidence="1 2" key="1">
    <citation type="submission" date="2020-01" db="EMBL/GenBank/DDBJ databases">
        <authorList>
            <consortium name="DOE Joint Genome Institute"/>
            <person name="Haridas S."/>
            <person name="Albert R."/>
            <person name="Binder M."/>
            <person name="Bloem J."/>
            <person name="Labutti K."/>
            <person name="Salamov A."/>
            <person name="Andreopoulos B."/>
            <person name="Baker S.E."/>
            <person name="Barry K."/>
            <person name="Bills G."/>
            <person name="Bluhm B.H."/>
            <person name="Cannon C."/>
            <person name="Castanera R."/>
            <person name="Culley D.E."/>
            <person name="Daum C."/>
            <person name="Ezra D."/>
            <person name="Gonzalez J.B."/>
            <person name="Henrissat B."/>
            <person name="Kuo A."/>
            <person name="Liang C."/>
            <person name="Lipzen A."/>
            <person name="Lutzoni F."/>
            <person name="Magnuson J."/>
            <person name="Mondo S."/>
            <person name="Nolan M."/>
            <person name="Ohm R."/>
            <person name="Pangilinan J."/>
            <person name="Park H.-J.H."/>
            <person name="Ramirez L."/>
            <person name="Alfaro M."/>
            <person name="Sun H."/>
            <person name="Tritt A."/>
            <person name="Yoshinaga Y."/>
            <person name="Zwiers L.-H.L."/>
            <person name="Turgeon B.G."/>
            <person name="Goodwin S.B."/>
            <person name="Spatafora J.W."/>
            <person name="Crous P.W."/>
            <person name="Grigoriev I.V."/>
        </authorList>
    </citation>
    <scope>NUCLEOTIDE SEQUENCE [LARGE SCALE GENOMIC DNA]</scope>
    <source>
        <strain evidence="1 2">CBS 611.86</strain>
    </source>
</reference>
<name>A0A7C8I3V4_9PLEO</name>